<reference evidence="10 11" key="1">
    <citation type="journal article" date="2014" name="BMC Genomics">
        <title>Genome sequencing of four Aureobasidium pullulans varieties: biotechnological potential, stress tolerance, and description of new species.</title>
        <authorList>
            <person name="Gostin Ar C."/>
            <person name="Ohm R.A."/>
            <person name="Kogej T."/>
            <person name="Sonjak S."/>
            <person name="Turk M."/>
            <person name="Zajc J."/>
            <person name="Zalar P."/>
            <person name="Grube M."/>
            <person name="Sun H."/>
            <person name="Han J."/>
            <person name="Sharma A."/>
            <person name="Chiniquy J."/>
            <person name="Ngan C.Y."/>
            <person name="Lipzen A."/>
            <person name="Barry K."/>
            <person name="Grigoriev I.V."/>
            <person name="Gunde-Cimerman N."/>
        </authorList>
    </citation>
    <scope>NUCLEOTIDE SEQUENCE [LARGE SCALE GENOMIC DNA]</scope>
    <source>
        <strain evidence="10 11">EXF-2481</strain>
    </source>
</reference>
<dbReference type="PANTHER" id="PTHR24006">
    <property type="entry name" value="UBIQUITIN CARBOXYL-TERMINAL HYDROLASE"/>
    <property type="match status" value="1"/>
</dbReference>
<feature type="compositionally biased region" description="Polar residues" evidence="8">
    <location>
        <begin position="204"/>
        <end position="218"/>
    </location>
</feature>
<dbReference type="GeneID" id="25367249"/>
<dbReference type="HOGENOM" id="CLU_601260_0_0_1"/>
<keyword evidence="7" id="KW-0788">Thiol protease</keyword>
<keyword evidence="6" id="KW-0378">Hydrolase</keyword>
<comment type="similarity">
    <text evidence="2">Belongs to the peptidase C19 family.</text>
</comment>
<dbReference type="InterPro" id="IPR038765">
    <property type="entry name" value="Papain-like_cys_pep_sf"/>
</dbReference>
<feature type="compositionally biased region" description="Basic and acidic residues" evidence="8">
    <location>
        <begin position="134"/>
        <end position="151"/>
    </location>
</feature>
<evidence type="ECO:0000256" key="1">
    <source>
        <dbReference type="ARBA" id="ARBA00000707"/>
    </source>
</evidence>
<evidence type="ECO:0000256" key="2">
    <source>
        <dbReference type="ARBA" id="ARBA00009085"/>
    </source>
</evidence>
<dbReference type="EMBL" id="KL584769">
    <property type="protein sequence ID" value="KEQ92780.1"/>
    <property type="molecule type" value="Genomic_DNA"/>
</dbReference>
<dbReference type="Pfam" id="PF00443">
    <property type="entry name" value="UCH"/>
    <property type="match status" value="1"/>
</dbReference>
<dbReference type="InterPro" id="IPR001394">
    <property type="entry name" value="Peptidase_C19_UCH"/>
</dbReference>
<dbReference type="GO" id="GO:0006508">
    <property type="term" value="P:proteolysis"/>
    <property type="evidence" value="ECO:0007669"/>
    <property type="project" value="UniProtKB-KW"/>
</dbReference>
<feature type="compositionally biased region" description="Low complexity" evidence="8">
    <location>
        <begin position="76"/>
        <end position="85"/>
    </location>
</feature>
<evidence type="ECO:0000313" key="10">
    <source>
        <dbReference type="EMBL" id="KEQ92780.1"/>
    </source>
</evidence>
<evidence type="ECO:0000256" key="3">
    <source>
        <dbReference type="ARBA" id="ARBA00012759"/>
    </source>
</evidence>
<dbReference type="SUPFAM" id="SSF54001">
    <property type="entry name" value="Cysteine proteinases"/>
    <property type="match status" value="1"/>
</dbReference>
<dbReference type="GO" id="GO:0005634">
    <property type="term" value="C:nucleus"/>
    <property type="evidence" value="ECO:0007669"/>
    <property type="project" value="TreeGrafter"/>
</dbReference>
<evidence type="ECO:0000256" key="8">
    <source>
        <dbReference type="SAM" id="MobiDB-lite"/>
    </source>
</evidence>
<dbReference type="PROSITE" id="PS50235">
    <property type="entry name" value="USP_3"/>
    <property type="match status" value="1"/>
</dbReference>
<keyword evidence="5" id="KW-0833">Ubl conjugation pathway</keyword>
<name>A0A074Y4Y9_AURSE</name>
<keyword evidence="11" id="KW-1185">Reference proteome</keyword>
<feature type="compositionally biased region" description="Polar residues" evidence="8">
    <location>
        <begin position="87"/>
        <end position="104"/>
    </location>
</feature>
<dbReference type="InterPro" id="IPR028889">
    <property type="entry name" value="USP"/>
</dbReference>
<evidence type="ECO:0000256" key="5">
    <source>
        <dbReference type="ARBA" id="ARBA00022786"/>
    </source>
</evidence>
<evidence type="ECO:0000259" key="9">
    <source>
        <dbReference type="PROSITE" id="PS50235"/>
    </source>
</evidence>
<dbReference type="InterPro" id="IPR050164">
    <property type="entry name" value="Peptidase_C19"/>
</dbReference>
<dbReference type="RefSeq" id="XP_013341183.1">
    <property type="nucleotide sequence ID" value="XM_013485729.1"/>
</dbReference>
<evidence type="ECO:0000256" key="6">
    <source>
        <dbReference type="ARBA" id="ARBA00022801"/>
    </source>
</evidence>
<feature type="compositionally biased region" description="Basic and acidic residues" evidence="8">
    <location>
        <begin position="181"/>
        <end position="199"/>
    </location>
</feature>
<feature type="region of interest" description="Disordered" evidence="8">
    <location>
        <begin position="59"/>
        <end position="228"/>
    </location>
</feature>
<dbReference type="GO" id="GO:0016579">
    <property type="term" value="P:protein deubiquitination"/>
    <property type="evidence" value="ECO:0007669"/>
    <property type="project" value="InterPro"/>
</dbReference>
<dbReference type="GO" id="GO:0004843">
    <property type="term" value="F:cysteine-type deubiquitinase activity"/>
    <property type="evidence" value="ECO:0007669"/>
    <property type="project" value="UniProtKB-EC"/>
</dbReference>
<evidence type="ECO:0000256" key="7">
    <source>
        <dbReference type="ARBA" id="ARBA00022807"/>
    </source>
</evidence>
<proteinExistence type="inferred from homology"/>
<feature type="domain" description="USP" evidence="9">
    <location>
        <begin position="227"/>
        <end position="526"/>
    </location>
</feature>
<dbReference type="Proteomes" id="UP000030641">
    <property type="component" value="Unassembled WGS sequence"/>
</dbReference>
<dbReference type="PROSITE" id="PS00973">
    <property type="entry name" value="USP_2"/>
    <property type="match status" value="1"/>
</dbReference>
<evidence type="ECO:0000313" key="11">
    <source>
        <dbReference type="Proteomes" id="UP000030641"/>
    </source>
</evidence>
<keyword evidence="4" id="KW-0645">Protease</keyword>
<dbReference type="OMA" id="NISIDWQ"/>
<dbReference type="InParanoid" id="A0A074Y4Y9"/>
<dbReference type="EC" id="3.4.19.12" evidence="3"/>
<feature type="compositionally biased region" description="Basic and acidic residues" evidence="8">
    <location>
        <begin position="159"/>
        <end position="173"/>
    </location>
</feature>
<comment type="catalytic activity">
    <reaction evidence="1">
        <text>Thiol-dependent hydrolysis of ester, thioester, amide, peptide and isopeptide bonds formed by the C-terminal Gly of ubiquitin (a 76-residue protein attached to proteins as an intracellular targeting signal).</text>
        <dbReference type="EC" id="3.4.19.12"/>
    </reaction>
</comment>
<organism evidence="10 11">
    <name type="scientific">Aureobasidium subglaciale (strain EXF-2481)</name>
    <name type="common">Aureobasidium pullulans var. subglaciale</name>
    <dbReference type="NCBI Taxonomy" id="1043005"/>
    <lineage>
        <taxon>Eukaryota</taxon>
        <taxon>Fungi</taxon>
        <taxon>Dikarya</taxon>
        <taxon>Ascomycota</taxon>
        <taxon>Pezizomycotina</taxon>
        <taxon>Dothideomycetes</taxon>
        <taxon>Dothideomycetidae</taxon>
        <taxon>Dothideales</taxon>
        <taxon>Saccotheciaceae</taxon>
        <taxon>Aureobasidium</taxon>
    </lineage>
</organism>
<dbReference type="AlphaFoldDB" id="A0A074Y4Y9"/>
<gene>
    <name evidence="10" type="ORF">AUEXF2481DRAFT_42864</name>
</gene>
<accession>A0A074Y4Y9</accession>
<sequence>MVVQKRLKRRNEKVAASYVENALKHRTIQAFRDLSTAHCAHCRQDALRKFMDLKRRLRKMENTTQVRSKSLPPPSTSTSKVTDTPKFTKSPQVTETPTVTRSIPQSPPQKTPAKAASESFKLSKKRSISETEPADAKVEKQTKKSRKEDPQSGKPGAHSPKDANRQSATEKKSTPVVTQQKDPKPESKPTKVRKEEPSSHKASRSSLVPTAKVSQSWPASIGKQKVKGLSNPSQWCYRRSVLQSLIAVPQLFNVLDESHRSCPKQGKCVTCAMRQLLISYHTSPGNVGAQLGALDGAIRATGKSSDPRWSAVGHTQEDSHDFLQYLLGTFEKAKGIHKDQFASLFRIKHKISWTCDGCKKVHTHSDPPGFSLSLPIPKLSGTVNLTNCLDTYHREPNVIIRCDKCKKNVKRTRIFQLDNAPDVLPIQLMRFGYGPRGSTKNKQHVDYPDELDLSPWAVDRSRPSKYRLQAIVAHSGSLKFGHYIAYVRSADGIKEISDSSVQSSSAKEWRRPTSGFDPYILVYIKQ</sequence>
<dbReference type="InterPro" id="IPR018200">
    <property type="entry name" value="USP_CS"/>
</dbReference>
<evidence type="ECO:0000256" key="4">
    <source>
        <dbReference type="ARBA" id="ARBA00022670"/>
    </source>
</evidence>
<dbReference type="PANTHER" id="PTHR24006:SF758">
    <property type="entry name" value="UBIQUITIN CARBOXYL-TERMINAL HYDROLASE 36"/>
    <property type="match status" value="1"/>
</dbReference>
<dbReference type="Gene3D" id="3.90.70.10">
    <property type="entry name" value="Cysteine proteinases"/>
    <property type="match status" value="1"/>
</dbReference>
<dbReference type="STRING" id="1043005.A0A074Y4Y9"/>
<dbReference type="GO" id="GO:0005829">
    <property type="term" value="C:cytosol"/>
    <property type="evidence" value="ECO:0007669"/>
    <property type="project" value="TreeGrafter"/>
</dbReference>
<protein>
    <recommendedName>
        <fullName evidence="3">ubiquitinyl hydrolase 1</fullName>
        <ecNumber evidence="3">3.4.19.12</ecNumber>
    </recommendedName>
</protein>
<dbReference type="OrthoDB" id="289038at2759"/>